<dbReference type="PANTHER" id="PTHR10357:SF184">
    <property type="entry name" value="OLIGO-1,6-GLUCOSIDASE 1"/>
    <property type="match status" value="1"/>
</dbReference>
<dbReference type="SMART" id="SM00642">
    <property type="entry name" value="Aamy"/>
    <property type="match status" value="1"/>
</dbReference>
<protein>
    <submittedName>
        <fullName evidence="6">Alpha-glucosidase</fullName>
    </submittedName>
</protein>
<dbReference type="Proteomes" id="UP001058016">
    <property type="component" value="Chromosome"/>
</dbReference>
<evidence type="ECO:0000313" key="6">
    <source>
        <dbReference type="EMBL" id="UUF07576.1"/>
    </source>
</evidence>
<dbReference type="RefSeq" id="WP_055243607.1">
    <property type="nucleotide sequence ID" value="NZ_CP071249.1"/>
</dbReference>
<dbReference type="Gene3D" id="3.20.20.80">
    <property type="entry name" value="Glycosidases"/>
    <property type="match status" value="1"/>
</dbReference>
<dbReference type="CDD" id="cd11333">
    <property type="entry name" value="AmyAc_SI_OligoGlu_DGase"/>
    <property type="match status" value="1"/>
</dbReference>
<keyword evidence="7" id="KW-1185">Reference proteome</keyword>
<dbReference type="Gene3D" id="3.90.400.10">
    <property type="entry name" value="Oligo-1,6-glucosidase, Domain 2"/>
    <property type="match status" value="1"/>
</dbReference>
<dbReference type="SUPFAM" id="SSF51011">
    <property type="entry name" value="Glycosyl hydrolase domain"/>
    <property type="match status" value="1"/>
</dbReference>
<proteinExistence type="inferred from homology"/>
<evidence type="ECO:0000256" key="3">
    <source>
        <dbReference type="ARBA" id="ARBA00023295"/>
    </source>
</evidence>
<gene>
    <name evidence="5" type="ORF">J0J69_01765</name>
    <name evidence="6" type="ORF">J0J70_08015</name>
</gene>
<comment type="similarity">
    <text evidence="1">Belongs to the glycosyl hydrolase 13 family.</text>
</comment>
<reference evidence="6 7" key="1">
    <citation type="submission" date="2021-03" db="EMBL/GenBank/DDBJ databases">
        <title>Comparative Genomics and Metabolomics in the genus Turicibacter.</title>
        <authorList>
            <person name="Maki J."/>
            <person name="Looft T."/>
        </authorList>
    </citation>
    <scope>NUCLEOTIDE SEQUENCE</scope>
    <source>
        <strain evidence="6">ISU324</strain>
        <strain evidence="5 7">MMM721</strain>
    </source>
</reference>
<evidence type="ECO:0000313" key="8">
    <source>
        <dbReference type="Proteomes" id="UP001058072"/>
    </source>
</evidence>
<dbReference type="GO" id="GO:0004556">
    <property type="term" value="F:alpha-amylase activity"/>
    <property type="evidence" value="ECO:0007669"/>
    <property type="project" value="TreeGrafter"/>
</dbReference>
<dbReference type="InterPro" id="IPR006047">
    <property type="entry name" value="GH13_cat_dom"/>
</dbReference>
<dbReference type="GO" id="GO:0009313">
    <property type="term" value="P:oligosaccharide catabolic process"/>
    <property type="evidence" value="ECO:0007669"/>
    <property type="project" value="TreeGrafter"/>
</dbReference>
<feature type="domain" description="Glycosyl hydrolase family 13 catalytic" evidence="4">
    <location>
        <begin position="16"/>
        <end position="430"/>
    </location>
</feature>
<keyword evidence="2" id="KW-0378">Hydrolase</keyword>
<dbReference type="Proteomes" id="UP001058072">
    <property type="component" value="Chromosome"/>
</dbReference>
<evidence type="ECO:0000259" key="4">
    <source>
        <dbReference type="SMART" id="SM00642"/>
    </source>
</evidence>
<keyword evidence="3" id="KW-0326">Glycosidase</keyword>
<dbReference type="InterPro" id="IPR013780">
    <property type="entry name" value="Glyco_hydro_b"/>
</dbReference>
<sequence length="570" mass="66711">MTGAERKWWKEGVGYQIYPKSFCDSNGDGIGDLKGIISKLDYLAYLGINIIWLCPVYQSPMDDNGYDVSDYYQIAQEFGTIEEFKQLLEEAKKRDIKIVMDLVLNHTSDEHPWFVEARKSVDSPYRDYYIWQKGKVDEFGNETEPTNWASFFTPSCWEKDEATNEYYMHIFSRKMPDLNWENEKMRKDLYKMVKWWLELGIDGFRVDAVAHLDRDLTFTDSTLESDGRYKPDWSKFSNLPKVHDYLKELNQEVFSNYDMFTVGEVGGGASVDDALLYASTSSNELDMVFTFDHCWLNNGFNSLSETWSNQTDLIELKKVFKKWQLGLYNKAWNPLYWLNHDHPRVMSQYGSPIHYHKESGKMLATSLFMMWGTPFIYNGEEIGMTNANYENFEDYRDVSVLESIDLLLQAGHPKELVKRHIAVTARDNARTPMQWSNEENAGFSTATPWIKVNPNYQTINVQDQINDEDSILQHYRKLIELRRFSSYKDVIVYGEYTQLSENHPNVYAYLRTSNDQQLLVVSNFFEKPAIICLPKFTAKQIILSNYKDSSMQLSCLTLRPFESIIFELEK</sequence>
<dbReference type="FunFam" id="3.20.20.80:FF:000064">
    <property type="entry name" value="Oligo-1,6-glucosidase"/>
    <property type="match status" value="2"/>
</dbReference>
<dbReference type="FunFam" id="3.90.400.10:FF:000002">
    <property type="entry name" value="Sucrose isomerase"/>
    <property type="match status" value="1"/>
</dbReference>
<dbReference type="NCBIfam" id="NF008183">
    <property type="entry name" value="PRK10933.1"/>
    <property type="match status" value="1"/>
</dbReference>
<dbReference type="EMBL" id="CP071250">
    <property type="protein sequence ID" value="UUF07576.1"/>
    <property type="molecule type" value="Genomic_DNA"/>
</dbReference>
<dbReference type="AlphaFoldDB" id="A0A9Q9CIH8"/>
<dbReference type="EMBL" id="CP071249">
    <property type="protein sequence ID" value="UUF06343.1"/>
    <property type="molecule type" value="Genomic_DNA"/>
</dbReference>
<name>A0A9Q9CIH8_9FIRM</name>
<dbReference type="InterPro" id="IPR045857">
    <property type="entry name" value="O16G_dom_2"/>
</dbReference>
<accession>A0A9Q9CIH8</accession>
<dbReference type="SUPFAM" id="SSF51445">
    <property type="entry name" value="(Trans)glycosidases"/>
    <property type="match status" value="1"/>
</dbReference>
<dbReference type="Pfam" id="PF23915">
    <property type="entry name" value="SusG_C"/>
    <property type="match status" value="1"/>
</dbReference>
<organism evidence="6 8">
    <name type="scientific">Turicibacter bilis</name>
    <dbReference type="NCBI Taxonomy" id="2735723"/>
    <lineage>
        <taxon>Bacteria</taxon>
        <taxon>Bacillati</taxon>
        <taxon>Bacillota</taxon>
        <taxon>Erysipelotrichia</taxon>
        <taxon>Erysipelotrichales</taxon>
        <taxon>Turicibacteraceae</taxon>
        <taxon>Turicibacter</taxon>
    </lineage>
</organism>
<evidence type="ECO:0000313" key="7">
    <source>
        <dbReference type="Proteomes" id="UP001058016"/>
    </source>
</evidence>
<evidence type="ECO:0000256" key="1">
    <source>
        <dbReference type="ARBA" id="ARBA00008061"/>
    </source>
</evidence>
<evidence type="ECO:0000313" key="5">
    <source>
        <dbReference type="EMBL" id="UUF06343.1"/>
    </source>
</evidence>
<dbReference type="Gene3D" id="2.60.40.1180">
    <property type="entry name" value="Golgi alpha-mannosidase II"/>
    <property type="match status" value="1"/>
</dbReference>
<dbReference type="FunFam" id="2.60.40.1180:FF:000007">
    <property type="entry name" value="Sucrose isomerase"/>
    <property type="match status" value="1"/>
</dbReference>
<dbReference type="PANTHER" id="PTHR10357">
    <property type="entry name" value="ALPHA-AMYLASE FAMILY MEMBER"/>
    <property type="match status" value="1"/>
</dbReference>
<evidence type="ECO:0000256" key="2">
    <source>
        <dbReference type="ARBA" id="ARBA00022801"/>
    </source>
</evidence>
<dbReference type="InterPro" id="IPR056300">
    <property type="entry name" value="SusG-like_C"/>
</dbReference>
<dbReference type="Pfam" id="PF00128">
    <property type="entry name" value="Alpha-amylase"/>
    <property type="match status" value="1"/>
</dbReference>
<dbReference type="InterPro" id="IPR017853">
    <property type="entry name" value="GH"/>
</dbReference>